<keyword evidence="1" id="KW-0808">Transferase</keyword>
<feature type="domain" description="N-acetyltransferase" evidence="3">
    <location>
        <begin position="1"/>
        <end position="160"/>
    </location>
</feature>
<evidence type="ECO:0000259" key="3">
    <source>
        <dbReference type="PROSITE" id="PS51186"/>
    </source>
</evidence>
<dbReference type="InterPro" id="IPR016181">
    <property type="entry name" value="Acyl_CoA_acyltransferase"/>
</dbReference>
<dbReference type="CDD" id="cd04301">
    <property type="entry name" value="NAT_SF"/>
    <property type="match status" value="1"/>
</dbReference>
<evidence type="ECO:0000256" key="1">
    <source>
        <dbReference type="ARBA" id="ARBA00022679"/>
    </source>
</evidence>
<dbReference type="GeneID" id="14890130"/>
<dbReference type="Proteomes" id="UP000014680">
    <property type="component" value="Unassembled WGS sequence"/>
</dbReference>
<keyword evidence="5" id="KW-1185">Reference proteome</keyword>
<proteinExistence type="predicted"/>
<organism evidence="4 5">
    <name type="scientific">Entamoeba invadens IP1</name>
    <dbReference type="NCBI Taxonomy" id="370355"/>
    <lineage>
        <taxon>Eukaryota</taxon>
        <taxon>Amoebozoa</taxon>
        <taxon>Evosea</taxon>
        <taxon>Archamoebae</taxon>
        <taxon>Mastigamoebida</taxon>
        <taxon>Entamoebidae</taxon>
        <taxon>Entamoeba</taxon>
    </lineage>
</organism>
<evidence type="ECO:0000313" key="5">
    <source>
        <dbReference type="Proteomes" id="UP000014680"/>
    </source>
</evidence>
<evidence type="ECO:0000256" key="2">
    <source>
        <dbReference type="ARBA" id="ARBA00023315"/>
    </source>
</evidence>
<keyword evidence="2" id="KW-0012">Acyltransferase</keyword>
<dbReference type="KEGG" id="eiv:EIN_479850"/>
<dbReference type="GO" id="GO:0008080">
    <property type="term" value="F:N-acetyltransferase activity"/>
    <property type="evidence" value="ECO:0007669"/>
    <property type="project" value="UniProtKB-ARBA"/>
</dbReference>
<dbReference type="InterPro" id="IPR000182">
    <property type="entry name" value="GNAT_dom"/>
</dbReference>
<protein>
    <recommendedName>
        <fullName evidence="3">N-acetyltransferase domain-containing protein</fullName>
    </recommendedName>
</protein>
<gene>
    <name evidence="4" type="ORF">EIN_479850</name>
</gene>
<reference evidence="4 5" key="1">
    <citation type="submission" date="2012-10" db="EMBL/GenBank/DDBJ databases">
        <authorList>
            <person name="Zafar N."/>
            <person name="Inman J."/>
            <person name="Hall N."/>
            <person name="Lorenzi H."/>
            <person name="Caler E."/>
        </authorList>
    </citation>
    <scope>NUCLEOTIDE SEQUENCE [LARGE SCALE GENOMIC DNA]</scope>
    <source>
        <strain evidence="4 5">IP1</strain>
    </source>
</reference>
<accession>L7FN04</accession>
<evidence type="ECO:0000313" key="4">
    <source>
        <dbReference type="EMBL" id="ELP91146.1"/>
    </source>
</evidence>
<dbReference type="AlphaFoldDB" id="L7FN04"/>
<dbReference type="SUPFAM" id="SSF55729">
    <property type="entry name" value="Acyl-CoA N-acyltransferases (Nat)"/>
    <property type="match status" value="1"/>
</dbReference>
<dbReference type="Gene3D" id="3.40.630.30">
    <property type="match status" value="1"/>
</dbReference>
<dbReference type="VEuPathDB" id="AmoebaDB:EIN_479850"/>
<dbReference type="Pfam" id="PF00583">
    <property type="entry name" value="Acetyltransf_1"/>
    <property type="match status" value="1"/>
</dbReference>
<sequence length="160" mass="18264">MEICEALPTDLDEIYSIEKTCFPPLEAATRESLNSRINTFKNSFYVGKINGKTIGFINGAVTDRTTICDEMFDDTTMHIKDGKYQSIFGLDVLPEFQHRGLAQQLMRHFIKNAKENGRLGLILTCKDKLIGFYEQFGYKSTGVSKSTHGNVVWYDMILRF</sequence>
<dbReference type="OrthoDB" id="30840at2759"/>
<dbReference type="RefSeq" id="XP_004257917.1">
    <property type="nucleotide sequence ID" value="XM_004257869.1"/>
</dbReference>
<dbReference type="EMBL" id="KB206475">
    <property type="protein sequence ID" value="ELP91146.1"/>
    <property type="molecule type" value="Genomic_DNA"/>
</dbReference>
<name>L7FN04_ENTIV</name>
<dbReference type="InterPro" id="IPR051635">
    <property type="entry name" value="SNAT-like"/>
</dbReference>
<dbReference type="PROSITE" id="PS51186">
    <property type="entry name" value="GNAT"/>
    <property type="match status" value="1"/>
</dbReference>
<dbReference type="PANTHER" id="PTHR10908:SF0">
    <property type="entry name" value="SEROTONIN N-ACETYLTRANSFERASE"/>
    <property type="match status" value="1"/>
</dbReference>
<dbReference type="PANTHER" id="PTHR10908">
    <property type="entry name" value="SEROTONIN N-ACETYLTRANSFERASE"/>
    <property type="match status" value="1"/>
</dbReference>